<organism evidence="3 4">
    <name type="scientific">Plakobranchus ocellatus</name>
    <dbReference type="NCBI Taxonomy" id="259542"/>
    <lineage>
        <taxon>Eukaryota</taxon>
        <taxon>Metazoa</taxon>
        <taxon>Spiralia</taxon>
        <taxon>Lophotrochozoa</taxon>
        <taxon>Mollusca</taxon>
        <taxon>Gastropoda</taxon>
        <taxon>Heterobranchia</taxon>
        <taxon>Euthyneura</taxon>
        <taxon>Panpulmonata</taxon>
        <taxon>Sacoglossa</taxon>
        <taxon>Placobranchoidea</taxon>
        <taxon>Plakobranchidae</taxon>
        <taxon>Plakobranchus</taxon>
    </lineage>
</organism>
<comment type="caution">
    <text evidence="3">The sequence shown here is derived from an EMBL/GenBank/DDBJ whole genome shotgun (WGS) entry which is preliminary data.</text>
</comment>
<dbReference type="Gene3D" id="1.20.120.340">
    <property type="entry name" value="Flagellar protein FliS"/>
    <property type="match status" value="1"/>
</dbReference>
<evidence type="ECO:0000313" key="4">
    <source>
        <dbReference type="Proteomes" id="UP000735302"/>
    </source>
</evidence>
<feature type="coiled-coil region" evidence="1">
    <location>
        <begin position="94"/>
        <end position="158"/>
    </location>
</feature>
<evidence type="ECO:0000256" key="1">
    <source>
        <dbReference type="SAM" id="Coils"/>
    </source>
</evidence>
<feature type="compositionally biased region" description="Basic and acidic residues" evidence="2">
    <location>
        <begin position="66"/>
        <end position="82"/>
    </location>
</feature>
<protein>
    <submittedName>
        <fullName evidence="3">Uncharacterized protein</fullName>
    </submittedName>
</protein>
<dbReference type="EMBL" id="BLXT01003364">
    <property type="protein sequence ID" value="GFO01537.1"/>
    <property type="molecule type" value="Genomic_DNA"/>
</dbReference>
<sequence>MSEGARIVGQLTDYDAYLTLDLVDTHDCKSSQFLCVVSLEDNEEKKSLKKILVGKRVDPDSSENFSIEKPKDSSRQVNRRDAQSSSAGASLYLINPFQEKLDRMESRLEDALKNLENRLEDKIGDLKAAVIDRIDRGETDIENKLGETESKTDRLENRFEDKLGQLDIRVTEIMVLIKTAVTSANDNAYNFLASKIDRLENKLKDTLSQLESYVSGISKKEENIKDTGDRLFEQLATVISTVQSLEKNFTCSGHQIHQTDVGADQSALTVSAENTKLSQLVTSVASLTDLTQNLLTRVQTFSNSYAGGTLVPVDEFSDPLGSGKKEWRLVFRGTAYNNVKLYQAYMHGTGIPLEVEQGCKQFNKSLPCVNHYRNRDAIDNWVKIDEVLFAIYKDDEIVKRVVFNGRGSTYTSWFHAGRVILSSWDDLTTQPHNFFSIIGETHPTAKRRFFMSLDYDRGCDGYRGWFFAFDILDSGCAAEKTVVIPTFLYAVGNTFAVWTSANKALADAIGIFVKYE</sequence>
<reference evidence="3 4" key="1">
    <citation type="journal article" date="2021" name="Elife">
        <title>Chloroplast acquisition without the gene transfer in kleptoplastic sea slugs, Plakobranchus ocellatus.</title>
        <authorList>
            <person name="Maeda T."/>
            <person name="Takahashi S."/>
            <person name="Yoshida T."/>
            <person name="Shimamura S."/>
            <person name="Takaki Y."/>
            <person name="Nagai Y."/>
            <person name="Toyoda A."/>
            <person name="Suzuki Y."/>
            <person name="Arimoto A."/>
            <person name="Ishii H."/>
            <person name="Satoh N."/>
            <person name="Nishiyama T."/>
            <person name="Hasebe M."/>
            <person name="Maruyama T."/>
            <person name="Minagawa J."/>
            <person name="Obokata J."/>
            <person name="Shigenobu S."/>
        </authorList>
    </citation>
    <scope>NUCLEOTIDE SEQUENCE [LARGE SCALE GENOMIC DNA]</scope>
</reference>
<evidence type="ECO:0000256" key="2">
    <source>
        <dbReference type="SAM" id="MobiDB-lite"/>
    </source>
</evidence>
<dbReference type="AlphaFoldDB" id="A0AAV4A2J9"/>
<proteinExistence type="predicted"/>
<dbReference type="Proteomes" id="UP000735302">
    <property type="component" value="Unassembled WGS sequence"/>
</dbReference>
<keyword evidence="4" id="KW-1185">Reference proteome</keyword>
<name>A0AAV4A2J9_9GAST</name>
<evidence type="ECO:0000313" key="3">
    <source>
        <dbReference type="EMBL" id="GFO01537.1"/>
    </source>
</evidence>
<dbReference type="SUPFAM" id="SSF57997">
    <property type="entry name" value="Tropomyosin"/>
    <property type="match status" value="1"/>
</dbReference>
<feature type="region of interest" description="Disordered" evidence="2">
    <location>
        <begin position="59"/>
        <end position="84"/>
    </location>
</feature>
<keyword evidence="1" id="KW-0175">Coiled coil</keyword>
<accession>A0AAV4A2J9</accession>
<gene>
    <name evidence="3" type="ORF">PoB_002804200</name>
</gene>